<dbReference type="EC" id="3.6.1.45" evidence="10"/>
<dbReference type="PANTHER" id="PTHR11839">
    <property type="entry name" value="UDP/ADP-SUGAR PYROPHOSPHATASE"/>
    <property type="match status" value="1"/>
</dbReference>
<dbReference type="PROSITE" id="PS51462">
    <property type="entry name" value="NUDIX"/>
    <property type="match status" value="1"/>
</dbReference>
<dbReference type="GO" id="GO:0046872">
    <property type="term" value="F:metal ion binding"/>
    <property type="evidence" value="ECO:0007669"/>
    <property type="project" value="UniProtKB-KW"/>
</dbReference>
<keyword evidence="4" id="KW-0963">Cytoplasm</keyword>
<proteinExistence type="predicted"/>
<dbReference type="PANTHER" id="PTHR11839:SF15">
    <property type="entry name" value="URIDINE DIPHOSPHATE GLUCOSE PYROPHOSPHATASE NUDT14"/>
    <property type="match status" value="1"/>
</dbReference>
<reference evidence="10" key="1">
    <citation type="submission" date="2020-01" db="EMBL/GenBank/DDBJ databases">
        <authorList>
            <person name="Meier V. D."/>
            <person name="Meier V D."/>
        </authorList>
    </citation>
    <scope>NUCLEOTIDE SEQUENCE</scope>
    <source>
        <strain evidence="10">HLG_WM_MAG_05</strain>
    </source>
</reference>
<keyword evidence="7" id="KW-0479">Metal-binding</keyword>
<dbReference type="AlphaFoldDB" id="A0A6S6TJX4"/>
<evidence type="ECO:0000256" key="1">
    <source>
        <dbReference type="ARBA" id="ARBA00001946"/>
    </source>
</evidence>
<evidence type="ECO:0000256" key="6">
    <source>
        <dbReference type="ARBA" id="ARBA00022842"/>
    </source>
</evidence>
<dbReference type="InterPro" id="IPR015797">
    <property type="entry name" value="NUDIX_hydrolase-like_dom_sf"/>
</dbReference>
<evidence type="ECO:0000256" key="7">
    <source>
        <dbReference type="PIRSR" id="PIRSR604385-2"/>
    </source>
</evidence>
<keyword evidence="6 7" id="KW-0460">Magnesium</keyword>
<accession>A0A6S6TJX4</accession>
<evidence type="ECO:0000313" key="10">
    <source>
        <dbReference type="EMBL" id="CAA6823261.1"/>
    </source>
</evidence>
<protein>
    <submittedName>
        <fullName evidence="10">Uridine diphosphate glucose pyrophosphatase (EC)</fullName>
        <ecNumber evidence="10">3.6.1.45</ecNumber>
    </submittedName>
</protein>
<comment type="cofactor">
    <cofactor evidence="1 7">
        <name>Mg(2+)</name>
        <dbReference type="ChEBI" id="CHEBI:18420"/>
    </cofactor>
</comment>
<dbReference type="GO" id="GO:0006753">
    <property type="term" value="P:nucleoside phosphate metabolic process"/>
    <property type="evidence" value="ECO:0007669"/>
    <property type="project" value="TreeGrafter"/>
</dbReference>
<dbReference type="SUPFAM" id="SSF55811">
    <property type="entry name" value="Nudix"/>
    <property type="match status" value="1"/>
</dbReference>
<dbReference type="EMBL" id="CACVAU010000069">
    <property type="protein sequence ID" value="CAA6823261.1"/>
    <property type="molecule type" value="Genomic_DNA"/>
</dbReference>
<evidence type="ECO:0000259" key="9">
    <source>
        <dbReference type="PROSITE" id="PS51462"/>
    </source>
</evidence>
<dbReference type="Gene3D" id="3.90.79.10">
    <property type="entry name" value="Nucleoside Triphosphate Pyrophosphohydrolase"/>
    <property type="match status" value="1"/>
</dbReference>
<feature type="binding site" evidence="7">
    <location>
        <position position="149"/>
    </location>
    <ligand>
        <name>Mg(2+)</name>
        <dbReference type="ChEBI" id="CHEBI:18420"/>
        <label>1</label>
    </ligand>
</feature>
<dbReference type="CDD" id="cd18887">
    <property type="entry name" value="NUDIX_UGPPase_Nudt14"/>
    <property type="match status" value="1"/>
</dbReference>
<comment type="subunit">
    <text evidence="3">Homodimer.</text>
</comment>
<evidence type="ECO:0000256" key="5">
    <source>
        <dbReference type="ARBA" id="ARBA00022801"/>
    </source>
</evidence>
<evidence type="ECO:0000256" key="8">
    <source>
        <dbReference type="PIRSR" id="PIRSR604385-3"/>
    </source>
</evidence>
<feature type="binding site" evidence="7">
    <location>
        <position position="80"/>
    </location>
    <ligand>
        <name>Mg(2+)</name>
        <dbReference type="ChEBI" id="CHEBI:18420"/>
        <label>1</label>
    </ligand>
</feature>
<gene>
    <name evidence="10" type="ORF">HELGO_WM6082</name>
</gene>
<dbReference type="FunFam" id="3.90.79.10:FF:000035">
    <property type="entry name" value="Uridine diphosphate glucose pyrophosphatase"/>
    <property type="match status" value="1"/>
</dbReference>
<dbReference type="GO" id="GO:0008768">
    <property type="term" value="F:UDP-sugar diphosphatase activity"/>
    <property type="evidence" value="ECO:0007669"/>
    <property type="project" value="UniProtKB-EC"/>
</dbReference>
<evidence type="ECO:0000256" key="3">
    <source>
        <dbReference type="ARBA" id="ARBA00011738"/>
    </source>
</evidence>
<name>A0A6S6TJX4_9BACT</name>
<dbReference type="GO" id="GO:0005737">
    <property type="term" value="C:cytoplasm"/>
    <property type="evidence" value="ECO:0007669"/>
    <property type="project" value="UniProtKB-SubCell"/>
</dbReference>
<dbReference type="Pfam" id="PF00293">
    <property type="entry name" value="NUDIX"/>
    <property type="match status" value="1"/>
</dbReference>
<organism evidence="10">
    <name type="scientific">uncultured Sulfurovum sp</name>
    <dbReference type="NCBI Taxonomy" id="269237"/>
    <lineage>
        <taxon>Bacteria</taxon>
        <taxon>Pseudomonadati</taxon>
        <taxon>Campylobacterota</taxon>
        <taxon>Epsilonproteobacteria</taxon>
        <taxon>Campylobacterales</taxon>
        <taxon>Sulfurovaceae</taxon>
        <taxon>Sulfurovum</taxon>
        <taxon>environmental samples</taxon>
    </lineage>
</organism>
<evidence type="ECO:0000256" key="2">
    <source>
        <dbReference type="ARBA" id="ARBA00004496"/>
    </source>
</evidence>
<keyword evidence="5 10" id="KW-0378">Hydrolase</keyword>
<dbReference type="NCBIfam" id="TIGR00052">
    <property type="entry name" value="nudix-type nucleoside diphosphatase, YffH/AdpP family"/>
    <property type="match status" value="1"/>
</dbReference>
<feature type="short sequence motif" description="Nudix box" evidence="8">
    <location>
        <begin position="81"/>
        <end position="103"/>
    </location>
</feature>
<feature type="binding site" evidence="7">
    <location>
        <position position="100"/>
    </location>
    <ligand>
        <name>Mg(2+)</name>
        <dbReference type="ChEBI" id="CHEBI:18420"/>
        <label>2</label>
    </ligand>
</feature>
<feature type="domain" description="Nudix hydrolase" evidence="9">
    <location>
        <begin position="39"/>
        <end position="178"/>
    </location>
</feature>
<evidence type="ECO:0000256" key="4">
    <source>
        <dbReference type="ARBA" id="ARBA00022490"/>
    </source>
</evidence>
<feature type="binding site" evidence="7">
    <location>
        <position position="96"/>
    </location>
    <ligand>
        <name>Mg(2+)</name>
        <dbReference type="ChEBI" id="CHEBI:18420"/>
        <label>1</label>
    </ligand>
</feature>
<dbReference type="GO" id="GO:0019693">
    <property type="term" value="P:ribose phosphate metabolic process"/>
    <property type="evidence" value="ECO:0007669"/>
    <property type="project" value="TreeGrafter"/>
</dbReference>
<comment type="subcellular location">
    <subcellularLocation>
        <location evidence="2">Cytoplasm</location>
    </subcellularLocation>
</comment>
<sequence>MKNIIEDFRLQPLTKPNFVKTALVTYRQNGINKSWEIVESHNSVAILIYHKERDSFVLVKQFRPPVYHRNGDGMTIELCAGLIDKEKSLAQIAKEEIEEECGFRVPIENIERVTEVLSAVGTSGSKQVIYYTEVNESLRVSEGGGIQDEQIEVVEVPLKEAKTFMYDESIGKTVGLMFAFMWWFDRYA</sequence>
<dbReference type="InterPro" id="IPR000086">
    <property type="entry name" value="NUDIX_hydrolase_dom"/>
</dbReference>
<dbReference type="InterPro" id="IPR004385">
    <property type="entry name" value="NDP_pyrophosphatase"/>
</dbReference>